<dbReference type="EMBL" id="BMCB01000001">
    <property type="protein sequence ID" value="GGA80625.1"/>
    <property type="molecule type" value="Genomic_DNA"/>
</dbReference>
<dbReference type="KEGG" id="smus:C7J88_01090"/>
<evidence type="ECO:0000313" key="2">
    <source>
        <dbReference type="EMBL" id="SNW01871.1"/>
    </source>
</evidence>
<keyword evidence="4" id="KW-1185">Reference proteome</keyword>
<evidence type="ECO:0008006" key="5">
    <source>
        <dbReference type="Google" id="ProtNLM"/>
    </source>
</evidence>
<name>A0A240C192_9STAP</name>
<dbReference type="PROSITE" id="PS51257">
    <property type="entry name" value="PROKAR_LIPOPROTEIN"/>
    <property type="match status" value="1"/>
</dbReference>
<reference evidence="1" key="1">
    <citation type="journal article" date="2014" name="Int. J. Syst. Evol. Microbiol.">
        <title>Complete genome of a new Firmicutes species belonging to the dominant human colonic microbiota ('Ruminococcus bicirculans') reveals two chromosomes and a selective capacity to utilize plant glucans.</title>
        <authorList>
            <consortium name="NISC Comparative Sequencing Program"/>
            <person name="Wegmann U."/>
            <person name="Louis P."/>
            <person name="Goesmann A."/>
            <person name="Henrissat B."/>
            <person name="Duncan S.H."/>
            <person name="Flint H.J."/>
        </authorList>
    </citation>
    <scope>NUCLEOTIDE SEQUENCE</scope>
    <source>
        <strain evidence="1">CCM 4175</strain>
    </source>
</reference>
<dbReference type="EMBL" id="LT906464">
    <property type="protein sequence ID" value="SNW01871.1"/>
    <property type="molecule type" value="Genomic_DNA"/>
</dbReference>
<reference evidence="4" key="3">
    <citation type="journal article" date="2019" name="Int. J. Syst. Evol. Microbiol.">
        <title>The Global Catalogue of Microorganisms (GCM) 10K type strain sequencing project: providing services to taxonomists for standard genome sequencing and annotation.</title>
        <authorList>
            <consortium name="The Broad Institute Genomics Platform"/>
            <consortium name="The Broad Institute Genome Sequencing Center for Infectious Disease"/>
            <person name="Wu L."/>
            <person name="Ma J."/>
        </authorList>
    </citation>
    <scope>NUCLEOTIDE SEQUENCE [LARGE SCALE GENOMIC DNA]</scope>
    <source>
        <strain evidence="4">CCM 4175</strain>
    </source>
</reference>
<dbReference type="Proteomes" id="UP000652995">
    <property type="component" value="Unassembled WGS sequence"/>
</dbReference>
<evidence type="ECO:0000313" key="1">
    <source>
        <dbReference type="EMBL" id="GGA80625.1"/>
    </source>
</evidence>
<evidence type="ECO:0000313" key="4">
    <source>
        <dbReference type="Proteomes" id="UP000652995"/>
    </source>
</evidence>
<evidence type="ECO:0000313" key="3">
    <source>
        <dbReference type="Proteomes" id="UP000243706"/>
    </source>
</evidence>
<dbReference type="AlphaFoldDB" id="A0A240C192"/>
<reference evidence="1" key="4">
    <citation type="submission" date="2024-05" db="EMBL/GenBank/DDBJ databases">
        <authorList>
            <person name="Sun Q."/>
            <person name="Sedlacek I."/>
        </authorList>
    </citation>
    <scope>NUCLEOTIDE SEQUENCE</scope>
    <source>
        <strain evidence="1">CCM 4175</strain>
    </source>
</reference>
<organism evidence="2 3">
    <name type="scientific">Staphylococcus muscae</name>
    <dbReference type="NCBI Taxonomy" id="1294"/>
    <lineage>
        <taxon>Bacteria</taxon>
        <taxon>Bacillati</taxon>
        <taxon>Bacillota</taxon>
        <taxon>Bacilli</taxon>
        <taxon>Bacillales</taxon>
        <taxon>Staphylococcaceae</taxon>
        <taxon>Staphylococcus</taxon>
    </lineage>
</organism>
<reference evidence="2 3" key="2">
    <citation type="submission" date="2017-06" db="EMBL/GenBank/DDBJ databases">
        <authorList>
            <consortium name="Pathogen Informatics"/>
        </authorList>
    </citation>
    <scope>NUCLEOTIDE SEQUENCE [LARGE SCALE GENOMIC DNA]</scope>
    <source>
        <strain evidence="2 3">NCTC13833</strain>
    </source>
</reference>
<dbReference type="OrthoDB" id="2932050at2"/>
<dbReference type="Proteomes" id="UP000243706">
    <property type="component" value="Chromosome 1"/>
</dbReference>
<accession>A0A240C192</accession>
<dbReference type="RefSeq" id="WP_095116355.1">
    <property type="nucleotide sequence ID" value="NZ_BMCB01000001.1"/>
</dbReference>
<protein>
    <recommendedName>
        <fullName evidence="5">Lipoprotein</fullName>
    </recommendedName>
</protein>
<proteinExistence type="predicted"/>
<sequence>MKRTEIISTLFIACIILLSACGREAPVSAPGDEAYQKHKHEFVYYEVLNNGDEDYPKVDIAYKEKGKLKHIYTNLDYVYEHIIEDETTPFFVKDGKDIHVYRPPYMTFGDDSVKGEVVDKNEVSGNR</sequence>
<gene>
    <name evidence="1" type="ORF">GCM10007183_00890</name>
    <name evidence="2" type="ORF">SAMEA4412661_00863</name>
</gene>